<dbReference type="Proteomes" id="UP000282674">
    <property type="component" value="Unassembled WGS sequence"/>
</dbReference>
<feature type="region of interest" description="Disordered" evidence="1">
    <location>
        <begin position="70"/>
        <end position="91"/>
    </location>
</feature>
<protein>
    <submittedName>
        <fullName evidence="3">Uncharacterized protein</fullName>
    </submittedName>
</protein>
<dbReference type="EMBL" id="RFFG01000066">
    <property type="protein sequence ID" value="RMI39517.1"/>
    <property type="molecule type" value="Genomic_DNA"/>
</dbReference>
<feature type="region of interest" description="Disordered" evidence="1">
    <location>
        <begin position="131"/>
        <end position="155"/>
    </location>
</feature>
<evidence type="ECO:0000256" key="2">
    <source>
        <dbReference type="SAM" id="Phobius"/>
    </source>
</evidence>
<evidence type="ECO:0000313" key="3">
    <source>
        <dbReference type="EMBL" id="RMI39517.1"/>
    </source>
</evidence>
<name>A0A3M2LQ29_9ACTN</name>
<evidence type="ECO:0000256" key="1">
    <source>
        <dbReference type="SAM" id="MobiDB-lite"/>
    </source>
</evidence>
<keyword evidence="2" id="KW-0812">Transmembrane</keyword>
<sequence>MNESLESHLRDELRALADAPLPASGHVDIATARTRGTRTRRTRRARAAAAVTAACVAIAGVSYSVLADGGSGTVRRTPPAQNATSGGPGEVRTLTRTASFGWLPDGYREYGVRAAAGSLSLNTTVSAAKPGFTDPQDVAPIQLTTGTRPDPLPRATGNLTVNGKAAAWLGHPRADRSNAIQIVWNYASDRSASLRVSTKVTRDPATVVKIAESAVFARATEPIRFPVRFRGLKEPFEVRELYAETTGSSTPAFGGFLVFGGAFAKQRLQIDVYPAGARRPRLPGQGSGPRNELTETTMGPYKVRLYGNPFPHQPSKVAEFAALLGQASFLPQDRQTTNPFK</sequence>
<dbReference type="RefSeq" id="WP_122197750.1">
    <property type="nucleotide sequence ID" value="NZ_JBHSKC010000011.1"/>
</dbReference>
<feature type="transmembrane region" description="Helical" evidence="2">
    <location>
        <begin position="47"/>
        <end position="66"/>
    </location>
</feature>
<proteinExistence type="predicted"/>
<keyword evidence="2" id="KW-1133">Transmembrane helix</keyword>
<organism evidence="3 4">
    <name type="scientific">Actinomadura harenae</name>
    <dbReference type="NCBI Taxonomy" id="2483351"/>
    <lineage>
        <taxon>Bacteria</taxon>
        <taxon>Bacillati</taxon>
        <taxon>Actinomycetota</taxon>
        <taxon>Actinomycetes</taxon>
        <taxon>Streptosporangiales</taxon>
        <taxon>Thermomonosporaceae</taxon>
        <taxon>Actinomadura</taxon>
    </lineage>
</organism>
<comment type="caution">
    <text evidence="3">The sequence shown here is derived from an EMBL/GenBank/DDBJ whole genome shotgun (WGS) entry which is preliminary data.</text>
</comment>
<accession>A0A3M2LQ29</accession>
<dbReference type="AlphaFoldDB" id="A0A3M2LQ29"/>
<dbReference type="OrthoDB" id="5185175at2"/>
<reference evidence="3 4" key="1">
    <citation type="submission" date="2018-10" db="EMBL/GenBank/DDBJ databases">
        <title>Isolation from soil.</title>
        <authorList>
            <person name="Hu J."/>
        </authorList>
    </citation>
    <scope>NUCLEOTIDE SEQUENCE [LARGE SCALE GENOMIC DNA]</scope>
    <source>
        <strain evidence="3 4">NEAU-Ht49</strain>
    </source>
</reference>
<keyword evidence="4" id="KW-1185">Reference proteome</keyword>
<evidence type="ECO:0000313" key="4">
    <source>
        <dbReference type="Proteomes" id="UP000282674"/>
    </source>
</evidence>
<gene>
    <name evidence="3" type="ORF">EBO15_29600</name>
</gene>
<keyword evidence="2" id="KW-0472">Membrane</keyword>